<dbReference type="SUPFAM" id="SSF51569">
    <property type="entry name" value="Aldolase"/>
    <property type="match status" value="1"/>
</dbReference>
<dbReference type="Gene3D" id="3.20.20.70">
    <property type="entry name" value="Aldolase class I"/>
    <property type="match status" value="1"/>
</dbReference>
<protein>
    <submittedName>
        <fullName evidence="2">Fructose-bisphosphate aldolase, class II</fullName>
    </submittedName>
</protein>
<dbReference type="NCBIfam" id="TIGR00167">
    <property type="entry name" value="cbbA"/>
    <property type="match status" value="1"/>
</dbReference>
<organism evidence="2 3">
    <name type="scientific">Candidatus Enterococcus ferrettii</name>
    <dbReference type="NCBI Taxonomy" id="2815324"/>
    <lineage>
        <taxon>Bacteria</taxon>
        <taxon>Bacillati</taxon>
        <taxon>Bacillota</taxon>
        <taxon>Bacilli</taxon>
        <taxon>Lactobacillales</taxon>
        <taxon>Enterococcaceae</taxon>
        <taxon>Enterococcus</taxon>
    </lineage>
</organism>
<dbReference type="Proteomes" id="UP000664357">
    <property type="component" value="Unassembled WGS sequence"/>
</dbReference>
<dbReference type="InterPro" id="IPR000771">
    <property type="entry name" value="FBA_II"/>
</dbReference>
<sequence>MLVTSKELFKQSKVKNCAIPAPNFIDAQSMKDYIEVADELSLPVILALAEVHLEFITLEEAAYLGKYYAEKAEVPVVLHLDHGMTPSIIKKAIDLGFTSVMIDASQDDFETNVKKTKEIIDYAHPRGVVVEAEIGHVGSGVNYENHEETDSQYTTVADAVRFVEETNVDSLAISIGTAHGMYKGIPEINFQRLEEIAAAISTPLVLHGGSSSGDENLKRCGLEGISKINIFSDLINAAQEGINQEKPVNYLELKKVISHSMKSCLRHYYRVFNTEKIAK</sequence>
<evidence type="ECO:0000313" key="3">
    <source>
        <dbReference type="Proteomes" id="UP000664357"/>
    </source>
</evidence>
<evidence type="ECO:0000313" key="2">
    <source>
        <dbReference type="EMBL" id="MEO1770499.1"/>
    </source>
</evidence>
<comment type="cofactor">
    <cofactor evidence="1">
        <name>Zn(2+)</name>
        <dbReference type="ChEBI" id="CHEBI:29105"/>
    </cofactor>
</comment>
<dbReference type="InterPro" id="IPR013785">
    <property type="entry name" value="Aldolase_TIM"/>
</dbReference>
<comment type="caution">
    <text evidence="2">The sequence shown here is derived from an EMBL/GenBank/DDBJ whole genome shotgun (WGS) entry which is preliminary data.</text>
</comment>
<name>A0ABV0ESJ6_9ENTE</name>
<dbReference type="CDD" id="cd00947">
    <property type="entry name" value="TBP_aldolase_IIB"/>
    <property type="match status" value="1"/>
</dbReference>
<dbReference type="InterPro" id="IPR050246">
    <property type="entry name" value="Class_II_FBP_aldolase"/>
</dbReference>
<accession>A0ABV0ESJ6</accession>
<dbReference type="PANTHER" id="PTHR30304:SF0">
    <property type="entry name" value="D-TAGATOSE-1,6-BISPHOSPHATE ALDOLASE SUBUNIT GATY-RELATED"/>
    <property type="match status" value="1"/>
</dbReference>
<dbReference type="RefSeq" id="WP_207705439.1">
    <property type="nucleotide sequence ID" value="NZ_JAFREL020000002.1"/>
</dbReference>
<evidence type="ECO:0000256" key="1">
    <source>
        <dbReference type="ARBA" id="ARBA00001947"/>
    </source>
</evidence>
<dbReference type="PANTHER" id="PTHR30304">
    <property type="entry name" value="D-TAGATOSE-1,6-BISPHOSPHATE ALDOLASE"/>
    <property type="match status" value="1"/>
</dbReference>
<dbReference type="PIRSF" id="PIRSF001359">
    <property type="entry name" value="F_bP_aldolase_II"/>
    <property type="match status" value="1"/>
</dbReference>
<dbReference type="Pfam" id="PF01116">
    <property type="entry name" value="F_bP_aldolase"/>
    <property type="match status" value="1"/>
</dbReference>
<keyword evidence="3" id="KW-1185">Reference proteome</keyword>
<dbReference type="EMBL" id="JAFREL020000002">
    <property type="protein sequence ID" value="MEO1770499.1"/>
    <property type="molecule type" value="Genomic_DNA"/>
</dbReference>
<gene>
    <name evidence="2" type="ORF">JZO67_002452</name>
</gene>
<proteinExistence type="predicted"/>
<reference evidence="2 3" key="1">
    <citation type="submission" date="2024-02" db="EMBL/GenBank/DDBJ databases">
        <title>The Genome Sequence of Enterococcus sp. DIV0159.</title>
        <authorList>
            <person name="Earl A."/>
            <person name="Manson A."/>
            <person name="Gilmore M."/>
            <person name="Sanders J."/>
            <person name="Shea T."/>
            <person name="Howe W."/>
            <person name="Livny J."/>
            <person name="Cuomo C."/>
            <person name="Neafsey D."/>
            <person name="Birren B."/>
        </authorList>
    </citation>
    <scope>NUCLEOTIDE SEQUENCE [LARGE SCALE GENOMIC DNA]</scope>
    <source>
        <strain evidence="2 3">665A</strain>
    </source>
</reference>